<comment type="caution">
    <text evidence="2">The sequence shown here is derived from an EMBL/GenBank/DDBJ whole genome shotgun (WGS) entry which is preliminary data.</text>
</comment>
<evidence type="ECO:0000259" key="1">
    <source>
        <dbReference type="PROSITE" id="PS50853"/>
    </source>
</evidence>
<accession>X1SSX9</accession>
<dbReference type="InterPro" id="IPR015914">
    <property type="entry name" value="PAPs_N"/>
</dbReference>
<proteinExistence type="predicted"/>
<dbReference type="GO" id="GO:0003993">
    <property type="term" value="F:acid phosphatase activity"/>
    <property type="evidence" value="ECO:0007669"/>
    <property type="project" value="InterPro"/>
</dbReference>
<dbReference type="Gene3D" id="2.60.40.380">
    <property type="entry name" value="Purple acid phosphatase-like, N-terminal"/>
    <property type="match status" value="1"/>
</dbReference>
<dbReference type="PROSITE" id="PS50853">
    <property type="entry name" value="FN3"/>
    <property type="match status" value="1"/>
</dbReference>
<feature type="domain" description="Fibronectin type-III" evidence="1">
    <location>
        <begin position="42"/>
        <end position="124"/>
    </location>
</feature>
<dbReference type="AlphaFoldDB" id="X1SSX9"/>
<dbReference type="EMBL" id="BARW01022137">
    <property type="protein sequence ID" value="GAI96018.1"/>
    <property type="molecule type" value="Genomic_DNA"/>
</dbReference>
<organism evidence="2">
    <name type="scientific">marine sediment metagenome</name>
    <dbReference type="NCBI Taxonomy" id="412755"/>
    <lineage>
        <taxon>unclassified sequences</taxon>
        <taxon>metagenomes</taxon>
        <taxon>ecological metagenomes</taxon>
    </lineage>
</organism>
<sequence>MKLAKIGLTIILSLVLMALISPALQASAESDDVDLEATVPLTISDVSASSIGYYGATISWNTNGDATSQVFYDTTWHNTTAEYAYDTTEDTDLVTEHSVPLTGLSSGTTYHYRVRSAIPDTEFI</sequence>
<dbReference type="Pfam" id="PF16656">
    <property type="entry name" value="Pur_ac_phosph_N"/>
    <property type="match status" value="1"/>
</dbReference>
<dbReference type="SUPFAM" id="SSF49363">
    <property type="entry name" value="Purple acid phosphatase, N-terminal domain"/>
    <property type="match status" value="1"/>
</dbReference>
<dbReference type="InterPro" id="IPR008963">
    <property type="entry name" value="Purple_acid_Pase-like_N"/>
</dbReference>
<reference evidence="2" key="1">
    <citation type="journal article" date="2014" name="Front. Microbiol.">
        <title>High frequency of phylogenetically diverse reductive dehalogenase-homologous genes in deep subseafloor sedimentary metagenomes.</title>
        <authorList>
            <person name="Kawai M."/>
            <person name="Futagami T."/>
            <person name="Toyoda A."/>
            <person name="Takaki Y."/>
            <person name="Nishi S."/>
            <person name="Hori S."/>
            <person name="Arai W."/>
            <person name="Tsubouchi T."/>
            <person name="Morono Y."/>
            <person name="Uchiyama I."/>
            <person name="Ito T."/>
            <person name="Fujiyama A."/>
            <person name="Inagaki F."/>
            <person name="Takami H."/>
        </authorList>
    </citation>
    <scope>NUCLEOTIDE SEQUENCE</scope>
    <source>
        <strain evidence="2">Expedition CK06-06</strain>
    </source>
</reference>
<dbReference type="CDD" id="cd00063">
    <property type="entry name" value="FN3"/>
    <property type="match status" value="1"/>
</dbReference>
<evidence type="ECO:0000313" key="2">
    <source>
        <dbReference type="EMBL" id="GAI96018.1"/>
    </source>
</evidence>
<protein>
    <recommendedName>
        <fullName evidence="1">Fibronectin type-III domain-containing protein</fullName>
    </recommendedName>
</protein>
<feature type="non-terminal residue" evidence="2">
    <location>
        <position position="124"/>
    </location>
</feature>
<dbReference type="InterPro" id="IPR003961">
    <property type="entry name" value="FN3_dom"/>
</dbReference>
<name>X1SSX9_9ZZZZ</name>
<dbReference type="GO" id="GO:0046872">
    <property type="term" value="F:metal ion binding"/>
    <property type="evidence" value="ECO:0007669"/>
    <property type="project" value="InterPro"/>
</dbReference>
<gene>
    <name evidence="2" type="ORF">S12H4_37040</name>
</gene>